<reference evidence="3" key="1">
    <citation type="submission" date="2011-03" db="EMBL/GenBank/DDBJ databases">
        <authorList>
            <person name="Voget S."/>
            <person name="Streit W.R."/>
            <person name="Jaeger K.E."/>
            <person name="Daniel R."/>
        </authorList>
    </citation>
    <scope>NUCLEOTIDE SEQUENCE [LARGE SCALE GENOMIC DNA]</scope>
    <source>
        <strain evidence="3">PG1</strain>
    </source>
</reference>
<name>A0A0B6S499_BURPL</name>
<evidence type="ECO:0000313" key="2">
    <source>
        <dbReference type="EMBL" id="AJK47056.1"/>
    </source>
</evidence>
<evidence type="ECO:0000256" key="1">
    <source>
        <dbReference type="SAM" id="MobiDB-lite"/>
    </source>
</evidence>
<protein>
    <submittedName>
        <fullName evidence="2">Cysteine synthase CysK</fullName>
        <ecNumber evidence="2">2.5.1.47</ecNumber>
    </submittedName>
</protein>
<dbReference type="HOGENOM" id="CLU_2314871_0_0_4"/>
<dbReference type="Gene3D" id="3.40.50.1100">
    <property type="match status" value="2"/>
</dbReference>
<gene>
    <name evidence="2" type="primary">cysK</name>
    <name evidence="2" type="ORF">BGL_1c25670</name>
</gene>
<reference evidence="2 3" key="2">
    <citation type="journal article" date="2016" name="Appl. Microbiol. Biotechnol.">
        <title>Mutations improving production and secretion of extracellular lipase by Burkholderia glumae PG1.</title>
        <authorList>
            <person name="Knapp A."/>
            <person name="Voget S."/>
            <person name="Gao R."/>
            <person name="Zaburannyi N."/>
            <person name="Krysciak D."/>
            <person name="Breuer M."/>
            <person name="Hauer B."/>
            <person name="Streit W.R."/>
            <person name="Muller R."/>
            <person name="Daniel R."/>
            <person name="Jaeger K.E."/>
        </authorList>
    </citation>
    <scope>NUCLEOTIDE SEQUENCE [LARGE SCALE GENOMIC DNA]</scope>
    <source>
        <strain evidence="2 3">PG1</strain>
    </source>
</reference>
<dbReference type="InterPro" id="IPR036052">
    <property type="entry name" value="TrpB-like_PALP_sf"/>
</dbReference>
<organism evidence="2 3">
    <name type="scientific">Burkholderia plantarii</name>
    <dbReference type="NCBI Taxonomy" id="41899"/>
    <lineage>
        <taxon>Bacteria</taxon>
        <taxon>Pseudomonadati</taxon>
        <taxon>Pseudomonadota</taxon>
        <taxon>Betaproteobacteria</taxon>
        <taxon>Burkholderiales</taxon>
        <taxon>Burkholderiaceae</taxon>
        <taxon>Burkholderia</taxon>
    </lineage>
</organism>
<dbReference type="AlphaFoldDB" id="A0A0B6S499"/>
<dbReference type="EMBL" id="CP002580">
    <property type="protein sequence ID" value="AJK47056.1"/>
    <property type="molecule type" value="Genomic_DNA"/>
</dbReference>
<keyword evidence="3" id="KW-1185">Reference proteome</keyword>
<dbReference type="SUPFAM" id="SSF53686">
    <property type="entry name" value="Tryptophan synthase beta subunit-like PLP-dependent enzymes"/>
    <property type="match status" value="1"/>
</dbReference>
<dbReference type="EC" id="2.5.1.47" evidence="2"/>
<evidence type="ECO:0000313" key="3">
    <source>
        <dbReference type="Proteomes" id="UP000031838"/>
    </source>
</evidence>
<feature type="region of interest" description="Disordered" evidence="1">
    <location>
        <begin position="71"/>
        <end position="99"/>
    </location>
</feature>
<dbReference type="GO" id="GO:0004124">
    <property type="term" value="F:cysteine synthase activity"/>
    <property type="evidence" value="ECO:0007669"/>
    <property type="project" value="UniProtKB-EC"/>
</dbReference>
<proteinExistence type="predicted"/>
<keyword evidence="2" id="KW-0808">Transferase</keyword>
<accession>A0A0B6S499</accession>
<dbReference type="KEGG" id="bgp:BGL_1c25670"/>
<sequence>MPPDPVNLNGRRHEKILDSAIDAIGNAPLMRLDRLICAHRASATLLAKPDYLNPGSSKKDRAARGIIEAAERDGSQCPDRPWSSWPSATCAPGSRSTAR</sequence>
<dbReference type="Proteomes" id="UP000031838">
    <property type="component" value="Chromosome 1"/>
</dbReference>